<comment type="caution">
    <text evidence="2">The sequence shown here is derived from an EMBL/GenBank/DDBJ whole genome shotgun (WGS) entry which is preliminary data.</text>
</comment>
<dbReference type="eggNOG" id="ENOG5032WPZ">
    <property type="taxonomic scope" value="Bacteria"/>
</dbReference>
<organism evidence="2 3">
    <name type="scientific">Chthoniobacter flavus Ellin428</name>
    <dbReference type="NCBI Taxonomy" id="497964"/>
    <lineage>
        <taxon>Bacteria</taxon>
        <taxon>Pseudomonadati</taxon>
        <taxon>Verrucomicrobiota</taxon>
        <taxon>Spartobacteria</taxon>
        <taxon>Chthoniobacterales</taxon>
        <taxon>Chthoniobacteraceae</taxon>
        <taxon>Chthoniobacter</taxon>
    </lineage>
</organism>
<protein>
    <submittedName>
        <fullName evidence="2">Uncharacterized protein</fullName>
    </submittedName>
</protein>
<dbReference type="Proteomes" id="UP000005824">
    <property type="component" value="Unassembled WGS sequence"/>
</dbReference>
<keyword evidence="1" id="KW-0812">Transmembrane</keyword>
<evidence type="ECO:0000256" key="1">
    <source>
        <dbReference type="SAM" id="Phobius"/>
    </source>
</evidence>
<keyword evidence="3" id="KW-1185">Reference proteome</keyword>
<keyword evidence="1" id="KW-1133">Transmembrane helix</keyword>
<dbReference type="EMBL" id="ABVL01000001">
    <property type="protein sequence ID" value="EDY22320.1"/>
    <property type="molecule type" value="Genomic_DNA"/>
</dbReference>
<proteinExistence type="predicted"/>
<reference evidence="2 3" key="1">
    <citation type="journal article" date="2011" name="J. Bacteriol.">
        <title>Genome sequence of Chthoniobacter flavus Ellin428, an aerobic heterotrophic soil bacterium.</title>
        <authorList>
            <person name="Kant R."/>
            <person name="van Passel M.W."/>
            <person name="Palva A."/>
            <person name="Lucas S."/>
            <person name="Lapidus A."/>
            <person name="Glavina Del Rio T."/>
            <person name="Dalin E."/>
            <person name="Tice H."/>
            <person name="Bruce D."/>
            <person name="Goodwin L."/>
            <person name="Pitluck S."/>
            <person name="Larimer F.W."/>
            <person name="Land M.L."/>
            <person name="Hauser L."/>
            <person name="Sangwan P."/>
            <person name="de Vos W.M."/>
            <person name="Janssen P.H."/>
            <person name="Smidt H."/>
        </authorList>
    </citation>
    <scope>NUCLEOTIDE SEQUENCE [LARGE SCALE GENOMIC DNA]</scope>
    <source>
        <strain evidence="2 3">Ellin428</strain>
    </source>
</reference>
<evidence type="ECO:0000313" key="2">
    <source>
        <dbReference type="EMBL" id="EDY22320.1"/>
    </source>
</evidence>
<evidence type="ECO:0000313" key="3">
    <source>
        <dbReference type="Proteomes" id="UP000005824"/>
    </source>
</evidence>
<dbReference type="STRING" id="497964.CfE428DRAFT_0445"/>
<dbReference type="RefSeq" id="WP_006977772.1">
    <property type="nucleotide sequence ID" value="NZ_ABVL01000001.1"/>
</dbReference>
<keyword evidence="1" id="KW-0472">Membrane</keyword>
<name>B4CUT2_9BACT</name>
<feature type="transmembrane region" description="Helical" evidence="1">
    <location>
        <begin position="82"/>
        <end position="104"/>
    </location>
</feature>
<sequence length="319" mass="35520">MKTEYPRGWHALFNAALNGELTEVDSERLAALLQSSSEARQLWFLYHDNEAGLAELPSPAELIPQGTAEAKASSRWFQWRPLAAAAAGLVIGLFSATVLASYAMSSQEKTVTLLRGGFRIRTRAFGHRRAPASRASRSGDYTAVVGEQTPQGVKPASGRRMLHFLRADYEGKAQPEGSYFSDVYRLIDLRPYRATYGDGGAVVQLSGSFNAFHFPESERYGCSMSLYALDAATATNGSTRHGAELRESLAMARNSRVMLDRDPKTWQRSNVELRLPPNTDFLLVHISVDHANRDQRRVTFDGHYLDDVRLTLGRRPLLR</sequence>
<dbReference type="InParanoid" id="B4CUT2"/>
<dbReference type="AlphaFoldDB" id="B4CUT2"/>
<accession>B4CUT2</accession>
<gene>
    <name evidence="2" type="ORF">CfE428DRAFT_0445</name>
</gene>